<name>A0A0P7Y5B8_9HYPH</name>
<protein>
    <submittedName>
        <fullName evidence="2">FkbM family methytransferase</fullName>
    </submittedName>
    <submittedName>
        <fullName evidence="3">Methyltransferase, FkbM family</fullName>
    </submittedName>
</protein>
<feature type="domain" description="Methyltransferase FkbM" evidence="1">
    <location>
        <begin position="62"/>
        <end position="194"/>
    </location>
</feature>
<gene>
    <name evidence="3" type="ORF">GA0071312_0548</name>
    <name evidence="2" type="ORF">HLUCCO17_03360</name>
</gene>
<dbReference type="Gene3D" id="3.40.50.150">
    <property type="entry name" value="Vaccinia Virus protein VP39"/>
    <property type="match status" value="1"/>
</dbReference>
<accession>A0A0P7Y5B8</accession>
<dbReference type="GO" id="GO:0008168">
    <property type="term" value="F:methyltransferase activity"/>
    <property type="evidence" value="ECO:0007669"/>
    <property type="project" value="UniProtKB-KW"/>
</dbReference>
<dbReference type="Proteomes" id="UP000182800">
    <property type="component" value="Unassembled WGS sequence"/>
</dbReference>
<evidence type="ECO:0000313" key="4">
    <source>
        <dbReference type="Proteomes" id="UP000050497"/>
    </source>
</evidence>
<dbReference type="EMBL" id="LJSX01000003">
    <property type="protein sequence ID" value="KPQ12216.1"/>
    <property type="molecule type" value="Genomic_DNA"/>
</dbReference>
<evidence type="ECO:0000313" key="3">
    <source>
        <dbReference type="EMBL" id="SCC78888.1"/>
    </source>
</evidence>
<dbReference type="STRING" id="1653334.GA0071312_0548"/>
<organism evidence="2 4">
    <name type="scientific">Saliniramus fredricksonii</name>
    <dbReference type="NCBI Taxonomy" id="1653334"/>
    <lineage>
        <taxon>Bacteria</taxon>
        <taxon>Pseudomonadati</taxon>
        <taxon>Pseudomonadota</taxon>
        <taxon>Alphaproteobacteria</taxon>
        <taxon>Hyphomicrobiales</taxon>
        <taxon>Salinarimonadaceae</taxon>
        <taxon>Saliniramus</taxon>
    </lineage>
</organism>
<proteinExistence type="predicted"/>
<dbReference type="PANTHER" id="PTHR34203:SF15">
    <property type="entry name" value="SLL1173 PROTEIN"/>
    <property type="match status" value="1"/>
</dbReference>
<keyword evidence="5" id="KW-1185">Reference proteome</keyword>
<sequence>MSQSPPENMPMSDPDTLCPVRPPGTARAIGRSLHVYYGDRERAAEMDALYAGFVGSGDLVFDIGAHVGDRIASFRRLGAKVVALEPQPGAMRALRLIHGRDADVTLLRAAVGPQPGEITLHVNSANPTVSTASSEFLEAAAGAPGWEGQTWDHMITVPLVSLDSLIAQYGMPAFAKVDVEGFEAAVLAGLSQPLPALSFEFTTIQRGIVHDCLAQLARLGDYRFDFALGESQMLTGTWQDADSLAATIDALPAQANSGDVYARLRQ</sequence>
<dbReference type="Pfam" id="PF05050">
    <property type="entry name" value="Methyltransf_21"/>
    <property type="match status" value="1"/>
</dbReference>
<dbReference type="InterPro" id="IPR029063">
    <property type="entry name" value="SAM-dependent_MTases_sf"/>
</dbReference>
<dbReference type="InterPro" id="IPR006342">
    <property type="entry name" value="FkbM_mtfrase"/>
</dbReference>
<dbReference type="GO" id="GO:0032259">
    <property type="term" value="P:methylation"/>
    <property type="evidence" value="ECO:0007669"/>
    <property type="project" value="UniProtKB-KW"/>
</dbReference>
<reference evidence="3 5" key="2">
    <citation type="submission" date="2016-08" db="EMBL/GenBank/DDBJ databases">
        <authorList>
            <person name="Varghese N."/>
            <person name="Submissions Spin"/>
        </authorList>
    </citation>
    <scope>NUCLEOTIDE SEQUENCE [LARGE SCALE GENOMIC DNA]</scope>
    <source>
        <strain evidence="3 5">HL-109</strain>
    </source>
</reference>
<evidence type="ECO:0000313" key="5">
    <source>
        <dbReference type="Proteomes" id="UP000182800"/>
    </source>
</evidence>
<keyword evidence="2" id="KW-0808">Transferase</keyword>
<keyword evidence="3" id="KW-0489">Methyltransferase</keyword>
<reference evidence="2 4" key="1">
    <citation type="submission" date="2015-09" db="EMBL/GenBank/DDBJ databases">
        <title>Identification and resolution of microdiversity through metagenomic sequencing of parallel consortia.</title>
        <authorList>
            <person name="Nelson W.C."/>
            <person name="Romine M.F."/>
            <person name="Lindemann S.R."/>
        </authorList>
    </citation>
    <scope>NUCLEOTIDE SEQUENCE [LARGE SCALE GENOMIC DNA]</scope>
    <source>
        <strain evidence="2">HL-109</strain>
    </source>
</reference>
<dbReference type="NCBIfam" id="TIGR01444">
    <property type="entry name" value="fkbM_fam"/>
    <property type="match status" value="1"/>
</dbReference>
<dbReference type="Proteomes" id="UP000050497">
    <property type="component" value="Unassembled WGS sequence"/>
</dbReference>
<dbReference type="EMBL" id="FMBM01000001">
    <property type="protein sequence ID" value="SCC78888.1"/>
    <property type="molecule type" value="Genomic_DNA"/>
</dbReference>
<dbReference type="InterPro" id="IPR052514">
    <property type="entry name" value="SAM-dependent_MTase"/>
</dbReference>
<dbReference type="SUPFAM" id="SSF53335">
    <property type="entry name" value="S-adenosyl-L-methionine-dependent methyltransferases"/>
    <property type="match status" value="1"/>
</dbReference>
<evidence type="ECO:0000259" key="1">
    <source>
        <dbReference type="Pfam" id="PF05050"/>
    </source>
</evidence>
<dbReference type="PATRIC" id="fig|1653334.4.peg.3275"/>
<comment type="caution">
    <text evidence="2">The sequence shown here is derived from an EMBL/GenBank/DDBJ whole genome shotgun (WGS) entry which is preliminary data.</text>
</comment>
<evidence type="ECO:0000313" key="2">
    <source>
        <dbReference type="EMBL" id="KPQ12216.1"/>
    </source>
</evidence>
<dbReference type="AlphaFoldDB" id="A0A0P7Y5B8"/>
<dbReference type="PANTHER" id="PTHR34203">
    <property type="entry name" value="METHYLTRANSFERASE, FKBM FAMILY PROTEIN"/>
    <property type="match status" value="1"/>
</dbReference>